<feature type="domain" description="Starch synthase catalytic" evidence="6">
    <location>
        <begin position="43"/>
        <end position="92"/>
    </location>
</feature>
<organism evidence="7 8">
    <name type="scientific">Astrephomene gubernaculifera</name>
    <dbReference type="NCBI Taxonomy" id="47775"/>
    <lineage>
        <taxon>Eukaryota</taxon>
        <taxon>Viridiplantae</taxon>
        <taxon>Chlorophyta</taxon>
        <taxon>core chlorophytes</taxon>
        <taxon>Chlorophyceae</taxon>
        <taxon>CS clade</taxon>
        <taxon>Chlamydomonadales</taxon>
        <taxon>Astrephomenaceae</taxon>
        <taxon>Astrephomene</taxon>
    </lineage>
</organism>
<protein>
    <recommendedName>
        <fullName evidence="6">Starch synthase catalytic domain-containing protein</fullName>
    </recommendedName>
</protein>
<keyword evidence="8" id="KW-1185">Reference proteome</keyword>
<accession>A0AAD3DJS7</accession>
<evidence type="ECO:0000256" key="3">
    <source>
        <dbReference type="ARBA" id="ARBA00022679"/>
    </source>
</evidence>
<gene>
    <name evidence="7" type="ORF">Agub_g4156</name>
</gene>
<sequence>MLVQYCLQIPFTRTLWFGGRPRLLRRGDIPRRRTSCGANSKLQVVFVSTEVTPWSKTGGLGDVVAALPGALAARGHRVMTVSPFYANYPTAFDTGLVAPVEMEVQVGAGDCQMQPAVPAAAALGPLSKGGVQIPPATPIDSGGIAGHGDPDNGAGLPAGRQAGFPAGDAGQYNATSGDGGSADSSDGAGGSGVQQERGCSSGRGPPSGAQPGLGVQQATVAAASQQQPFTQETERREAAEKAEGTRCTGDQQPQLPPCSSGVQDSSTACPRDDQVSQPPPDTGTASPAATPATAVSYARLFACQDGDVLRVFVDHPVFRVAAAASSSSQEPGFAPHAAAASGGHPIPAAPSGSSSCGMQPRDPSLGVYTYCEGLAHAELQARNSVLCQAALAAPVLLWCDLSELPQELRADIVAADAVAPLPPQALPYVLHRGLARPAAVLQSGGADRLRGAMQLRAGVRRRMRSSFPAAATATAVAAAGGELIQVAAYDAVVARAEVYAGGVHAWQPSAAGKSNERGDGTIACGQPQARFDKHARLVAAGGPTQWVVEPKSDSPGATEAAESLRTRQQVHPHPPQRQDEVMFVGNDWPTALLPLWLQVYREAREYDIPAHSEPAAPGSCHGAGGGGQGGVGVPSHALDEVSGAAVAKAASPKRCRRAQPLPREAAWAVSPQGALAYPTGGLGAQVSAAPVHVAARGTSAPPASAAPRVAAHTPAAGAPGKDGRSIPVGLIQAAKAPAETAAPMAVVAAVDIGAAANPRVPSAELKGLTAASCCAAHGTQQNTDTGPAAAMQPQQSSLLAPASSLLPNCMYPAAAPPTPLVAVQPLPAGSCWLPLRSSQQQPGGKQSAVASIPVSPSTSCPLPEPSCSIGLKSGSASISEPESGVMWRRRPRAKAANDEHTSSVAASGASRLDCDKVVTSAAISAQPACSPSGHRKPFSSSVRLVGPRSGSSGRCELTGGTAGTAELASQLASEHALQGQLLRHVIMALLGVPVVGTDPAASDAAAAVEIEEEGACMGPPEPKAERHNSIGDESAVTEIAERPPALPLPQQPRGAAPELQARMRRTLRSFRRFLGVRLRGARVVFAIHNLAFQGLFPEASARRLGLPLPVLQRMELRSGQEPGGGGGGSRGGDGGGSSGRGGPGRLVSWLKAALLSSDLLVTVSPSYARELVGSQRAWGEGTAGLPLQPPVSQPPACSPAAPSTDPLQLPQAFQKGSDGISVPPADSPWGPVLSGLPSPGGEELCGILAARGVQAVMNGLDVTCWDPETDPLLPSHLRYSRSSAREGKARAKAALQARLGLQVDPGVPVFGFVGRLEQQKGVDVVLAALPLLLGEPAEGAGYNCSLGCDRRVAKRVVELERVRGVRMEAAERRLSAGRRRLLMRRGGAASISAQSALGCSGVASYAMAAETGVSGTAAVSQTVIGTSGNMVMASDNSISNSTEATGCGSRHSGMRLQVALLGQGEQWLQDSLAALQGAYPGRAAGVVGFDEALSRLLLAGCDFLLLPSRWEPCGLVALAGLRYGAVPLVAPVGGLRDVVAPATPGVRRQVERGGSVEKVAEGAVKAANAVGGLLGIVLDRPVGQHDDSMAKREAVGSLTRAMTLACSMYGMEAYDGLRDQCMAQDVSWGAPAEQWEELLRRAVAVGPEEGGPGVAQQDEAWAGVDQGYCGRGKCRAWVSRAGAAGV</sequence>
<name>A0AAD3DJS7_9CHLO</name>
<evidence type="ECO:0000313" key="8">
    <source>
        <dbReference type="Proteomes" id="UP001054857"/>
    </source>
</evidence>
<feature type="region of interest" description="Disordered" evidence="5">
    <location>
        <begin position="131"/>
        <end position="289"/>
    </location>
</feature>
<feature type="region of interest" description="Disordered" evidence="5">
    <location>
        <begin position="1117"/>
        <end position="1143"/>
    </location>
</feature>
<feature type="compositionally biased region" description="Gly residues" evidence="5">
    <location>
        <begin position="1121"/>
        <end position="1143"/>
    </location>
</feature>
<dbReference type="Proteomes" id="UP001054857">
    <property type="component" value="Unassembled WGS sequence"/>
</dbReference>
<feature type="compositionally biased region" description="Low complexity" evidence="5">
    <location>
        <begin position="197"/>
        <end position="207"/>
    </location>
</feature>
<dbReference type="SUPFAM" id="SSF53756">
    <property type="entry name" value="UDP-Glycosyltransferase/glycogen phosphorylase"/>
    <property type="match status" value="4"/>
</dbReference>
<feature type="region of interest" description="Disordered" evidence="5">
    <location>
        <begin position="546"/>
        <end position="580"/>
    </location>
</feature>
<comment type="caution">
    <text evidence="7">The sequence shown here is derived from an EMBL/GenBank/DDBJ whole genome shotgun (WGS) entry which is preliminary data.</text>
</comment>
<feature type="compositionally biased region" description="Low complexity" evidence="5">
    <location>
        <begin position="215"/>
        <end position="231"/>
    </location>
</feature>
<keyword evidence="3" id="KW-0808">Transferase</keyword>
<feature type="domain" description="Starch synthase catalytic" evidence="6">
    <location>
        <begin position="1078"/>
        <end position="1175"/>
    </location>
</feature>
<evidence type="ECO:0000256" key="5">
    <source>
        <dbReference type="SAM" id="MobiDB-lite"/>
    </source>
</evidence>
<evidence type="ECO:0000256" key="4">
    <source>
        <dbReference type="ARBA" id="ARBA00022922"/>
    </source>
</evidence>
<feature type="compositionally biased region" description="Pro residues" evidence="5">
    <location>
        <begin position="1187"/>
        <end position="1197"/>
    </location>
</feature>
<reference evidence="7 8" key="1">
    <citation type="journal article" date="2021" name="Sci. Rep.">
        <title>Genome sequencing of the multicellular alga Astrephomene provides insights into convergent evolution of germ-soma differentiation.</title>
        <authorList>
            <person name="Yamashita S."/>
            <person name="Yamamoto K."/>
            <person name="Matsuzaki R."/>
            <person name="Suzuki S."/>
            <person name="Yamaguchi H."/>
            <person name="Hirooka S."/>
            <person name="Minakuchi Y."/>
            <person name="Miyagishima S."/>
            <person name="Kawachi M."/>
            <person name="Toyoda A."/>
            <person name="Nozaki H."/>
        </authorList>
    </citation>
    <scope>NUCLEOTIDE SEQUENCE [LARGE SCALE GENOMIC DNA]</scope>
    <source>
        <strain evidence="7 8">NIES-4017</strain>
    </source>
</reference>
<dbReference type="PANTHER" id="PTHR45825:SF2">
    <property type="entry name" value="STARCH SYNTHASE 2, CHLOROPLASTIC_AMYLOPLASTIC"/>
    <property type="match status" value="1"/>
</dbReference>
<keyword evidence="4" id="KW-0750">Starch biosynthesis</keyword>
<proteinExistence type="predicted"/>
<comment type="pathway">
    <text evidence="1">Glycan biosynthesis; starch biosynthesis.</text>
</comment>
<feature type="region of interest" description="Disordered" evidence="5">
    <location>
        <begin position="1183"/>
        <end position="1228"/>
    </location>
</feature>
<dbReference type="Gene3D" id="3.40.50.2000">
    <property type="entry name" value="Glycogen Phosphorylase B"/>
    <property type="match status" value="4"/>
</dbReference>
<dbReference type="Pfam" id="PF08323">
    <property type="entry name" value="Glyco_transf_5"/>
    <property type="match status" value="2"/>
</dbReference>
<evidence type="ECO:0000259" key="6">
    <source>
        <dbReference type="Pfam" id="PF08323"/>
    </source>
</evidence>
<feature type="region of interest" description="Disordered" evidence="5">
    <location>
        <begin position="325"/>
        <end position="358"/>
    </location>
</feature>
<dbReference type="GO" id="GO:0019252">
    <property type="term" value="P:starch biosynthetic process"/>
    <property type="evidence" value="ECO:0007669"/>
    <property type="project" value="UniProtKB-KW"/>
</dbReference>
<dbReference type="GO" id="GO:0016757">
    <property type="term" value="F:glycosyltransferase activity"/>
    <property type="evidence" value="ECO:0007669"/>
    <property type="project" value="UniProtKB-KW"/>
</dbReference>
<dbReference type="EMBL" id="BMAR01000005">
    <property type="protein sequence ID" value="GFR43139.1"/>
    <property type="molecule type" value="Genomic_DNA"/>
</dbReference>
<feature type="region of interest" description="Disordered" evidence="5">
    <location>
        <begin position="925"/>
        <end position="957"/>
    </location>
</feature>
<keyword evidence="2" id="KW-0328">Glycosyltransferase</keyword>
<feature type="compositionally biased region" description="Low complexity" evidence="5">
    <location>
        <begin position="325"/>
        <end position="357"/>
    </location>
</feature>
<dbReference type="InterPro" id="IPR013534">
    <property type="entry name" value="Starch_synth_cat_dom"/>
</dbReference>
<dbReference type="PANTHER" id="PTHR45825">
    <property type="entry name" value="GRANULE-BOUND STARCH SYNTHASE 1, CHLOROPLASTIC/AMYLOPLASTIC"/>
    <property type="match status" value="1"/>
</dbReference>
<feature type="compositionally biased region" description="Basic and acidic residues" evidence="5">
    <location>
        <begin position="232"/>
        <end position="244"/>
    </location>
</feature>
<dbReference type="GO" id="GO:0009501">
    <property type="term" value="C:amyloplast"/>
    <property type="evidence" value="ECO:0007669"/>
    <property type="project" value="UniProtKB-SubCell"/>
</dbReference>
<feature type="compositionally biased region" description="Gly residues" evidence="5">
    <location>
        <begin position="621"/>
        <end position="632"/>
    </location>
</feature>
<evidence type="ECO:0000256" key="2">
    <source>
        <dbReference type="ARBA" id="ARBA00022676"/>
    </source>
</evidence>
<evidence type="ECO:0000313" key="7">
    <source>
        <dbReference type="EMBL" id="GFR43139.1"/>
    </source>
</evidence>
<evidence type="ECO:0000256" key="1">
    <source>
        <dbReference type="ARBA" id="ARBA00004727"/>
    </source>
</evidence>
<feature type="region of interest" description="Disordered" evidence="5">
    <location>
        <begin position="836"/>
        <end position="908"/>
    </location>
</feature>
<feature type="region of interest" description="Disordered" evidence="5">
    <location>
        <begin position="612"/>
        <end position="636"/>
    </location>
</feature>